<dbReference type="InterPro" id="IPR010583">
    <property type="entry name" value="MipA"/>
</dbReference>
<accession>B3E680</accession>
<comment type="subcellular location">
    <subcellularLocation>
        <location evidence="1">Cell outer membrane</location>
    </subcellularLocation>
</comment>
<keyword evidence="5" id="KW-0998">Cell outer membrane</keyword>
<dbReference type="PANTHER" id="PTHR38776">
    <property type="entry name" value="MLTA-INTERACTING PROTEIN-RELATED"/>
    <property type="match status" value="1"/>
</dbReference>
<evidence type="ECO:0000256" key="6">
    <source>
        <dbReference type="SAM" id="SignalP"/>
    </source>
</evidence>
<name>B3E680_TRIL1</name>
<evidence type="ECO:0000256" key="1">
    <source>
        <dbReference type="ARBA" id="ARBA00004442"/>
    </source>
</evidence>
<keyword evidence="4" id="KW-0472">Membrane</keyword>
<dbReference type="PANTHER" id="PTHR38776:SF1">
    <property type="entry name" value="MLTA-INTERACTING PROTEIN-RELATED"/>
    <property type="match status" value="1"/>
</dbReference>
<protein>
    <submittedName>
        <fullName evidence="7">MltA-interacting MipA family protein</fullName>
    </submittedName>
</protein>
<dbReference type="OrthoDB" id="5462484at2"/>
<feature type="signal peptide" evidence="6">
    <location>
        <begin position="1"/>
        <end position="31"/>
    </location>
</feature>
<dbReference type="RefSeq" id="WP_012469154.1">
    <property type="nucleotide sequence ID" value="NC_010814.1"/>
</dbReference>
<evidence type="ECO:0000256" key="2">
    <source>
        <dbReference type="ARBA" id="ARBA00005722"/>
    </source>
</evidence>
<dbReference type="TCDB" id="1.B.93.1.6">
    <property type="family name" value="the mipa-interacting protein (mipa) family"/>
</dbReference>
<feature type="chain" id="PRO_5002786130" evidence="6">
    <location>
        <begin position="32"/>
        <end position="282"/>
    </location>
</feature>
<dbReference type="GO" id="GO:0009279">
    <property type="term" value="C:cell outer membrane"/>
    <property type="evidence" value="ECO:0007669"/>
    <property type="project" value="UniProtKB-SubCell"/>
</dbReference>
<evidence type="ECO:0000313" key="8">
    <source>
        <dbReference type="Proteomes" id="UP000002420"/>
    </source>
</evidence>
<sequence length="282" mass="30588">MFFKKTANVRSNLLITSVVALVVSFSVPAMTQADDYKEEGKNNWDISLGLGLAAAPVYEGSTHYLAAPIPVVAISWRDTVSLGIEGLSFYHKTGAFRYGVGLTYDPGRKDNGKNIFGMSSGDHRLEGLGDIKAAMGLKAFASYDLYSLQQIPLIVLDASVTKLLGSSNDGVLVQGGLAMPFQLGQDWRLTPKISTTWANNQYMQDYFGITPEQAARSQFSTYKAKASMKDASIGLNVTYSITKNWFVTGDGRVKILLSDAASSPISATNINVRIVTLVGYHF</sequence>
<evidence type="ECO:0000256" key="4">
    <source>
        <dbReference type="ARBA" id="ARBA00023136"/>
    </source>
</evidence>
<reference evidence="7 8" key="1">
    <citation type="submission" date="2008-05" db="EMBL/GenBank/DDBJ databases">
        <title>Complete sequence of chromosome of Geobacter lovleyi SZ.</title>
        <authorList>
            <consortium name="US DOE Joint Genome Institute"/>
            <person name="Lucas S."/>
            <person name="Copeland A."/>
            <person name="Lapidus A."/>
            <person name="Glavina del Rio T."/>
            <person name="Dalin E."/>
            <person name="Tice H."/>
            <person name="Bruce D."/>
            <person name="Goodwin L."/>
            <person name="Pitluck S."/>
            <person name="Chertkov O."/>
            <person name="Meincke L."/>
            <person name="Brettin T."/>
            <person name="Detter J.C."/>
            <person name="Han C."/>
            <person name="Tapia R."/>
            <person name="Kuske C.R."/>
            <person name="Schmutz J."/>
            <person name="Larimer F."/>
            <person name="Land M."/>
            <person name="Hauser L."/>
            <person name="Kyrpides N."/>
            <person name="Mikhailova N."/>
            <person name="Sung Y."/>
            <person name="Fletcher K.E."/>
            <person name="Ritalahti K.M."/>
            <person name="Loeffler F.E."/>
            <person name="Richardson P."/>
        </authorList>
    </citation>
    <scope>NUCLEOTIDE SEQUENCE [LARGE SCALE GENOMIC DNA]</scope>
    <source>
        <strain evidence="8">ATCC BAA-1151 / DSM 17278 / SZ</strain>
    </source>
</reference>
<evidence type="ECO:0000313" key="7">
    <source>
        <dbReference type="EMBL" id="ACD94804.1"/>
    </source>
</evidence>
<dbReference type="HOGENOM" id="CLU_062990_1_1_7"/>
<dbReference type="AlphaFoldDB" id="B3E680"/>
<keyword evidence="3 6" id="KW-0732">Signal</keyword>
<dbReference type="eggNOG" id="COG3713">
    <property type="taxonomic scope" value="Bacteria"/>
</dbReference>
<evidence type="ECO:0000256" key="3">
    <source>
        <dbReference type="ARBA" id="ARBA00022729"/>
    </source>
</evidence>
<organism evidence="7 8">
    <name type="scientific">Trichlorobacter lovleyi (strain ATCC BAA-1151 / DSM 17278 / SZ)</name>
    <name type="common">Geobacter lovleyi</name>
    <dbReference type="NCBI Taxonomy" id="398767"/>
    <lineage>
        <taxon>Bacteria</taxon>
        <taxon>Pseudomonadati</taxon>
        <taxon>Thermodesulfobacteriota</taxon>
        <taxon>Desulfuromonadia</taxon>
        <taxon>Geobacterales</taxon>
        <taxon>Geobacteraceae</taxon>
        <taxon>Trichlorobacter</taxon>
    </lineage>
</organism>
<gene>
    <name evidence="7" type="ordered locus">Glov_1081</name>
</gene>
<dbReference type="KEGG" id="glo:Glov_1081"/>
<keyword evidence="8" id="KW-1185">Reference proteome</keyword>
<proteinExistence type="inferred from homology"/>
<comment type="similarity">
    <text evidence="2">Belongs to the MipA/OmpV family.</text>
</comment>
<dbReference type="Proteomes" id="UP000002420">
    <property type="component" value="Chromosome"/>
</dbReference>
<dbReference type="Pfam" id="PF06629">
    <property type="entry name" value="MipA"/>
    <property type="match status" value="1"/>
</dbReference>
<dbReference type="STRING" id="398767.Glov_1081"/>
<dbReference type="EMBL" id="CP001089">
    <property type="protein sequence ID" value="ACD94804.1"/>
    <property type="molecule type" value="Genomic_DNA"/>
</dbReference>
<evidence type="ECO:0000256" key="5">
    <source>
        <dbReference type="ARBA" id="ARBA00023237"/>
    </source>
</evidence>